<gene>
    <name evidence="1" type="ORF">UFOPK2810_00835</name>
</gene>
<accession>A0A6J6TUC7</accession>
<proteinExistence type="predicted"/>
<dbReference type="AlphaFoldDB" id="A0A6J6TUC7"/>
<reference evidence="1" key="1">
    <citation type="submission" date="2020-05" db="EMBL/GenBank/DDBJ databases">
        <authorList>
            <person name="Chiriac C."/>
            <person name="Salcher M."/>
            <person name="Ghai R."/>
            <person name="Kavagutti S V."/>
        </authorList>
    </citation>
    <scope>NUCLEOTIDE SEQUENCE</scope>
</reference>
<name>A0A6J6TUC7_9ZZZZ</name>
<sequence length="128" mass="13579">MLACACFGNEALLAHSLGEKGLTKHVVDLVRAGVIEILALEIDSRAPAVLAESASERQRIRTARVRALELVKAMEECLVCHRGTELAIELVKCCGERLGNEPASVLPVVPGCTGGLEHDRHGSTPSVS</sequence>
<evidence type="ECO:0000313" key="1">
    <source>
        <dbReference type="EMBL" id="CAB4750726.1"/>
    </source>
</evidence>
<protein>
    <submittedName>
        <fullName evidence="1">Unannotated protein</fullName>
    </submittedName>
</protein>
<dbReference type="EMBL" id="CAEZYZ010000125">
    <property type="protein sequence ID" value="CAB4750726.1"/>
    <property type="molecule type" value="Genomic_DNA"/>
</dbReference>
<organism evidence="1">
    <name type="scientific">freshwater metagenome</name>
    <dbReference type="NCBI Taxonomy" id="449393"/>
    <lineage>
        <taxon>unclassified sequences</taxon>
        <taxon>metagenomes</taxon>
        <taxon>ecological metagenomes</taxon>
    </lineage>
</organism>